<dbReference type="EMBL" id="MZGX01000025">
    <property type="protein sequence ID" value="OPX42693.1"/>
    <property type="molecule type" value="Genomic_DNA"/>
</dbReference>
<dbReference type="STRING" id="48256.CLHUN_33450"/>
<keyword evidence="2 6" id="KW-0813">Transport</keyword>
<dbReference type="InterPro" id="IPR047218">
    <property type="entry name" value="YocR/YhdH-like"/>
</dbReference>
<dbReference type="AlphaFoldDB" id="A0A1V4SG33"/>
<dbReference type="PANTHER" id="PTHR42948">
    <property type="entry name" value="TRANSPORTER"/>
    <property type="match status" value="1"/>
</dbReference>
<evidence type="ECO:0000256" key="2">
    <source>
        <dbReference type="ARBA" id="ARBA00022448"/>
    </source>
</evidence>
<dbReference type="OrthoDB" id="9762833at2"/>
<gene>
    <name evidence="8" type="ORF">CLHUN_33450</name>
</gene>
<dbReference type="PROSITE" id="PS00610">
    <property type="entry name" value="NA_NEUROTRAN_SYMP_1"/>
    <property type="match status" value="1"/>
</dbReference>
<dbReference type="GO" id="GO:0015293">
    <property type="term" value="F:symporter activity"/>
    <property type="evidence" value="ECO:0007669"/>
    <property type="project" value="UniProtKB-KW"/>
</dbReference>
<feature type="transmembrane region" description="Helical" evidence="7">
    <location>
        <begin position="430"/>
        <end position="456"/>
    </location>
</feature>
<feature type="transmembrane region" description="Helical" evidence="7">
    <location>
        <begin position="220"/>
        <end position="243"/>
    </location>
</feature>
<name>A0A1V4SG33_RUMHU</name>
<organism evidence="8 9">
    <name type="scientific">Ruminiclostridium hungatei</name>
    <name type="common">Clostridium hungatei</name>
    <dbReference type="NCBI Taxonomy" id="48256"/>
    <lineage>
        <taxon>Bacteria</taxon>
        <taxon>Bacillati</taxon>
        <taxon>Bacillota</taxon>
        <taxon>Clostridia</taxon>
        <taxon>Eubacteriales</taxon>
        <taxon>Oscillospiraceae</taxon>
        <taxon>Ruminiclostridium</taxon>
    </lineage>
</organism>
<feature type="transmembrane region" description="Helical" evidence="7">
    <location>
        <begin position="90"/>
        <end position="112"/>
    </location>
</feature>
<evidence type="ECO:0000256" key="5">
    <source>
        <dbReference type="ARBA" id="ARBA00023136"/>
    </source>
</evidence>
<keyword evidence="4 7" id="KW-1133">Transmembrane helix</keyword>
<evidence type="ECO:0000256" key="6">
    <source>
        <dbReference type="RuleBase" id="RU003732"/>
    </source>
</evidence>
<comment type="subcellular location">
    <subcellularLocation>
        <location evidence="1">Membrane</location>
        <topology evidence="1">Multi-pass membrane protein</topology>
    </subcellularLocation>
</comment>
<dbReference type="PROSITE" id="PS50267">
    <property type="entry name" value="NA_NEUROTRAN_SYMP_3"/>
    <property type="match status" value="1"/>
</dbReference>
<keyword evidence="5 7" id="KW-0472">Membrane</keyword>
<dbReference type="InterPro" id="IPR037272">
    <property type="entry name" value="SNS_sf"/>
</dbReference>
<feature type="transmembrane region" description="Helical" evidence="7">
    <location>
        <begin position="151"/>
        <end position="167"/>
    </location>
</feature>
<feature type="transmembrane region" description="Helical" evidence="7">
    <location>
        <begin position="303"/>
        <end position="336"/>
    </location>
</feature>
<evidence type="ECO:0000313" key="8">
    <source>
        <dbReference type="EMBL" id="OPX42693.1"/>
    </source>
</evidence>
<feature type="transmembrane region" description="Helical" evidence="7">
    <location>
        <begin position="264"/>
        <end position="283"/>
    </location>
</feature>
<evidence type="ECO:0000313" key="9">
    <source>
        <dbReference type="Proteomes" id="UP000191554"/>
    </source>
</evidence>
<feature type="transmembrane region" description="Helical" evidence="7">
    <location>
        <begin position="46"/>
        <end position="70"/>
    </location>
</feature>
<protein>
    <recommendedName>
        <fullName evidence="6">Transporter</fullName>
    </recommendedName>
</protein>
<dbReference type="SUPFAM" id="SSF161070">
    <property type="entry name" value="SNF-like"/>
    <property type="match status" value="1"/>
</dbReference>
<keyword evidence="3 6" id="KW-0812">Transmembrane</keyword>
<comment type="caution">
    <text evidence="8">The sequence shown here is derived from an EMBL/GenBank/DDBJ whole genome shotgun (WGS) entry which is preliminary data.</text>
</comment>
<sequence>MKDRKNSSERERFSTGLAVFFATLSSTVGLGNIWKFPYLTGKYGGGAFLIIYFLCVVFVALPVMISEMFIGRKTRKNAIGAIKALTGRRFWKIIGYMGILSAFFILFFYSAVAGWVYSYIFKAIAGQFGGASMERMGDIFGKTVTGPLPPIIWQIVAIVVVSTILLFGVKKGIERITKLLMPVLLILIIICDIRALSLPGAMDGIRFLFKVDFSMVTKEIVLMALGLSFFKLSLGMGTIITYGSYFTQDNNMFATSGKVALSDTIVSLLAGLAIFPAVFSFGLKPEQGPGLLFMTIPLVFSKIPLGGLLVVLFFILTAIAATTAMMSIFEVVITFISEEKKIPRRKAVIITAVVVMLFGFPAALSANNVSLLSNVKLFGNTFFNFFDSVSSNILLPLGGLLIVLFVGYFQHRQVVRDELSNYGALNNRGLIKIYLFLLRYITPLLLVIVFLSMVGII</sequence>
<accession>A0A1V4SG33</accession>
<feature type="transmembrane region" description="Helical" evidence="7">
    <location>
        <begin position="179"/>
        <end position="200"/>
    </location>
</feature>
<feature type="transmembrane region" description="Helical" evidence="7">
    <location>
        <begin position="348"/>
        <end position="369"/>
    </location>
</feature>
<keyword evidence="6" id="KW-0769">Symport</keyword>
<dbReference type="CDD" id="cd10336">
    <property type="entry name" value="SLC6sbd_Tyt1-Like"/>
    <property type="match status" value="1"/>
</dbReference>
<evidence type="ECO:0000256" key="4">
    <source>
        <dbReference type="ARBA" id="ARBA00022989"/>
    </source>
</evidence>
<dbReference type="InterPro" id="IPR000175">
    <property type="entry name" value="Na/ntran_symport"/>
</dbReference>
<dbReference type="Pfam" id="PF00209">
    <property type="entry name" value="SNF"/>
    <property type="match status" value="2"/>
</dbReference>
<dbReference type="PRINTS" id="PR00176">
    <property type="entry name" value="NANEUSMPORT"/>
</dbReference>
<dbReference type="Proteomes" id="UP000191554">
    <property type="component" value="Unassembled WGS sequence"/>
</dbReference>
<feature type="transmembrane region" description="Helical" evidence="7">
    <location>
        <begin position="389"/>
        <end position="409"/>
    </location>
</feature>
<dbReference type="RefSeq" id="WP_080065780.1">
    <property type="nucleotide sequence ID" value="NZ_MZGX01000025.1"/>
</dbReference>
<evidence type="ECO:0000256" key="3">
    <source>
        <dbReference type="ARBA" id="ARBA00022692"/>
    </source>
</evidence>
<keyword evidence="9" id="KW-1185">Reference proteome</keyword>
<evidence type="ECO:0000256" key="7">
    <source>
        <dbReference type="SAM" id="Phobius"/>
    </source>
</evidence>
<reference evidence="8 9" key="1">
    <citation type="submission" date="2017-03" db="EMBL/GenBank/DDBJ databases">
        <title>Genome sequence of Clostridium hungatei DSM 14427.</title>
        <authorList>
            <person name="Poehlein A."/>
            <person name="Daniel R."/>
        </authorList>
    </citation>
    <scope>NUCLEOTIDE SEQUENCE [LARGE SCALE GENOMIC DNA]</scope>
    <source>
        <strain evidence="8 9">DSM 14427</strain>
    </source>
</reference>
<comment type="similarity">
    <text evidence="6">Belongs to the sodium:neurotransmitter symporter (SNF) (TC 2.A.22) family.</text>
</comment>
<evidence type="ECO:0000256" key="1">
    <source>
        <dbReference type="ARBA" id="ARBA00004141"/>
    </source>
</evidence>
<proteinExistence type="inferred from homology"/>
<dbReference type="NCBIfam" id="NF037979">
    <property type="entry name" value="Na_transp"/>
    <property type="match status" value="1"/>
</dbReference>
<dbReference type="GO" id="GO:0016020">
    <property type="term" value="C:membrane"/>
    <property type="evidence" value="ECO:0007669"/>
    <property type="project" value="UniProtKB-SubCell"/>
</dbReference>
<feature type="transmembrane region" description="Helical" evidence="7">
    <location>
        <begin position="12"/>
        <end position="34"/>
    </location>
</feature>
<dbReference type="PANTHER" id="PTHR42948:SF1">
    <property type="entry name" value="TRANSPORTER"/>
    <property type="match status" value="1"/>
</dbReference>